<protein>
    <submittedName>
        <fullName evidence="4">Guanylate cyclase domain-containing protein</fullName>
    </submittedName>
</protein>
<evidence type="ECO:0000256" key="3">
    <source>
        <dbReference type="ARBA" id="ARBA00023239"/>
    </source>
</evidence>
<evidence type="ECO:0000313" key="4">
    <source>
        <dbReference type="EMBL" id="GFY51354.1"/>
    </source>
</evidence>
<dbReference type="GO" id="GO:0004016">
    <property type="term" value="F:adenylate cyclase activity"/>
    <property type="evidence" value="ECO:0007669"/>
    <property type="project" value="TreeGrafter"/>
</dbReference>
<dbReference type="PANTHER" id="PTHR16305:SF28">
    <property type="entry name" value="GUANYLATE CYCLASE DOMAIN-CONTAINING PROTEIN"/>
    <property type="match status" value="1"/>
</dbReference>
<gene>
    <name evidence="4" type="primary">NCL1_19290</name>
    <name evidence="4" type="ORF">TNIN_15851</name>
</gene>
<dbReference type="OrthoDB" id="6435850at2759"/>
<dbReference type="EMBL" id="BMAV01008038">
    <property type="protein sequence ID" value="GFY51354.1"/>
    <property type="molecule type" value="Genomic_DNA"/>
</dbReference>
<dbReference type="Gene3D" id="3.30.70.1230">
    <property type="entry name" value="Nucleotide cyclase"/>
    <property type="match status" value="1"/>
</dbReference>
<keyword evidence="5" id="KW-1185">Reference proteome</keyword>
<dbReference type="PANTHER" id="PTHR16305">
    <property type="entry name" value="TESTICULAR SOLUBLE ADENYLYL CYCLASE"/>
    <property type="match status" value="1"/>
</dbReference>
<keyword evidence="3" id="KW-0456">Lyase</keyword>
<comment type="caution">
    <text evidence="4">The sequence shown here is derived from an EMBL/GenBank/DDBJ whole genome shotgun (WGS) entry which is preliminary data.</text>
</comment>
<keyword evidence="2" id="KW-0067">ATP-binding</keyword>
<dbReference type="Proteomes" id="UP000886998">
    <property type="component" value="Unassembled WGS sequence"/>
</dbReference>
<evidence type="ECO:0000313" key="5">
    <source>
        <dbReference type="Proteomes" id="UP000886998"/>
    </source>
</evidence>
<dbReference type="GO" id="GO:0005524">
    <property type="term" value="F:ATP binding"/>
    <property type="evidence" value="ECO:0007669"/>
    <property type="project" value="UniProtKB-KW"/>
</dbReference>
<dbReference type="SUPFAM" id="SSF52540">
    <property type="entry name" value="P-loop containing nucleoside triphosphate hydrolases"/>
    <property type="match status" value="1"/>
</dbReference>
<accession>A0A8X6XDP6</accession>
<evidence type="ECO:0000256" key="1">
    <source>
        <dbReference type="ARBA" id="ARBA00022741"/>
    </source>
</evidence>
<organism evidence="4 5">
    <name type="scientific">Trichonephila inaurata madagascariensis</name>
    <dbReference type="NCBI Taxonomy" id="2747483"/>
    <lineage>
        <taxon>Eukaryota</taxon>
        <taxon>Metazoa</taxon>
        <taxon>Ecdysozoa</taxon>
        <taxon>Arthropoda</taxon>
        <taxon>Chelicerata</taxon>
        <taxon>Arachnida</taxon>
        <taxon>Araneae</taxon>
        <taxon>Araneomorphae</taxon>
        <taxon>Entelegynae</taxon>
        <taxon>Araneoidea</taxon>
        <taxon>Nephilidae</taxon>
        <taxon>Trichonephila</taxon>
        <taxon>Trichonephila inaurata</taxon>
    </lineage>
</organism>
<dbReference type="AlphaFoldDB" id="A0A8X6XDP6"/>
<proteinExistence type="predicted"/>
<name>A0A8X6XDP6_9ARAC</name>
<dbReference type="InterPro" id="IPR029787">
    <property type="entry name" value="Nucleotide_cyclase"/>
</dbReference>
<dbReference type="InterPro" id="IPR027417">
    <property type="entry name" value="P-loop_NTPase"/>
</dbReference>
<sequence length="672" mass="76587">MMEQRDMRIIIKHDFWLEHLAAATVANFNKALDVGTTSERVVLRLFPYFRSGDMKIYHESGAGCPVQCKGNQPGDPSQETYCNAAFVPEYVRKIIKKQGEVPGAQESVPVVKKLSGILLTCHIPALSEVVFFYSMSIEYPTEDIAFVLNAHLSNLIRNIMSAGGDVVMIEDIMSAGGDVVMIEAGYVQCMWLARKEDMEELVQKVLNAALFIQKRFGKTETKFGRILRNLIVVTVHKKYQKNYYEASFLTRNEFLSITALTGIACGDFDCFFVGKKTIYYTLVGETVMDSFYSTSQCGQSEVVVSREFWKCIKFKEDYMYQTLPDEFVTVFSLRSLSSPSEPHSEEITQVITTMRETSIDQSLEIFEQQYSEELIQYLGPIHKRAKTTQQMQFISSMSEMVCTAILIKKLDMQTPDALHKTIETIREIAEKYRGVIKSLMFKPNWSTFSVIGMPNTVAFELIFEYSDYNILCCLNTYFLTRRFVGEVFESVKRRMRQIQHHPSTYYEVKTEPKKLTHTVKCLGRENEKKIVVNCLTTLGAKIKNLGEILPLVLITGQIGMGKTTLLEWAMDKAEDMGFNYFSVHYSSNYAAISRLHITAKDRKLIHDKGPAPSPTEQGSHLFNKDFSYNELLLAINSVKKRKSTGPDGVFPELIVNLRLLALRTFLNLINLT</sequence>
<dbReference type="GO" id="GO:0005737">
    <property type="term" value="C:cytoplasm"/>
    <property type="evidence" value="ECO:0007669"/>
    <property type="project" value="TreeGrafter"/>
</dbReference>
<keyword evidence="1" id="KW-0547">Nucleotide-binding</keyword>
<reference evidence="4" key="1">
    <citation type="submission" date="2020-08" db="EMBL/GenBank/DDBJ databases">
        <title>Multicomponent nature underlies the extraordinary mechanical properties of spider dragline silk.</title>
        <authorList>
            <person name="Kono N."/>
            <person name="Nakamura H."/>
            <person name="Mori M."/>
            <person name="Yoshida Y."/>
            <person name="Ohtoshi R."/>
            <person name="Malay A.D."/>
            <person name="Moran D.A.P."/>
            <person name="Tomita M."/>
            <person name="Numata K."/>
            <person name="Arakawa K."/>
        </authorList>
    </citation>
    <scope>NUCLEOTIDE SEQUENCE</scope>
</reference>
<evidence type="ECO:0000256" key="2">
    <source>
        <dbReference type="ARBA" id="ARBA00022840"/>
    </source>
</evidence>
<dbReference type="SUPFAM" id="SSF55073">
    <property type="entry name" value="Nucleotide cyclase"/>
    <property type="match status" value="1"/>
</dbReference>